<dbReference type="GO" id="GO:0019843">
    <property type="term" value="F:rRNA binding"/>
    <property type="evidence" value="ECO:0007669"/>
    <property type="project" value="UniProtKB-UniRule"/>
</dbReference>
<protein>
    <recommendedName>
        <fullName evidence="4">Large ribosomal subunit protein bL21</fullName>
    </recommendedName>
</protein>
<accession>A0A9D7XJY7</accession>
<dbReference type="Proteomes" id="UP000886657">
    <property type="component" value="Unassembled WGS sequence"/>
</dbReference>
<dbReference type="InterPro" id="IPR036164">
    <property type="entry name" value="bL21-like_sf"/>
</dbReference>
<dbReference type="Pfam" id="PF00829">
    <property type="entry name" value="Ribosomal_L21p"/>
    <property type="match status" value="1"/>
</dbReference>
<comment type="function">
    <text evidence="4 5">This protein binds to 23S rRNA in the presence of protein L20.</text>
</comment>
<gene>
    <name evidence="4 6" type="primary">rplU</name>
    <name evidence="6" type="ORF">IPP58_00725</name>
</gene>
<dbReference type="AlphaFoldDB" id="A0A9D7XJY7"/>
<dbReference type="EMBL" id="JADKIO010000002">
    <property type="protein sequence ID" value="MBK9795020.1"/>
    <property type="molecule type" value="Genomic_DNA"/>
</dbReference>
<evidence type="ECO:0000313" key="7">
    <source>
        <dbReference type="Proteomes" id="UP000886657"/>
    </source>
</evidence>
<keyword evidence="2 4" id="KW-0689">Ribosomal protein</keyword>
<evidence type="ECO:0000313" key="6">
    <source>
        <dbReference type="EMBL" id="MBK9795020.1"/>
    </source>
</evidence>
<dbReference type="PANTHER" id="PTHR21349:SF0">
    <property type="entry name" value="LARGE RIBOSOMAL SUBUNIT PROTEIN BL21M"/>
    <property type="match status" value="1"/>
</dbReference>
<dbReference type="GO" id="GO:0005737">
    <property type="term" value="C:cytoplasm"/>
    <property type="evidence" value="ECO:0007669"/>
    <property type="project" value="UniProtKB-ARBA"/>
</dbReference>
<keyword evidence="3 4" id="KW-0687">Ribonucleoprotein</keyword>
<dbReference type="GO" id="GO:1990904">
    <property type="term" value="C:ribonucleoprotein complex"/>
    <property type="evidence" value="ECO:0007669"/>
    <property type="project" value="UniProtKB-KW"/>
</dbReference>
<reference evidence="6" key="1">
    <citation type="submission" date="2020-10" db="EMBL/GenBank/DDBJ databases">
        <title>Connecting structure to function with the recovery of over 1000 high-quality activated sludge metagenome-assembled genomes encoding full-length rRNA genes using long-read sequencing.</title>
        <authorList>
            <person name="Singleton C.M."/>
            <person name="Petriglieri F."/>
            <person name="Kristensen J.M."/>
            <person name="Kirkegaard R.H."/>
            <person name="Michaelsen T.Y."/>
            <person name="Andersen M.H."/>
            <person name="Karst S.M."/>
            <person name="Dueholm M.S."/>
            <person name="Nielsen P.H."/>
            <person name="Albertsen M."/>
        </authorList>
    </citation>
    <scope>NUCLEOTIDE SEQUENCE</scope>
    <source>
        <strain evidence="6">Skiv_18-Q3-R9-52_MAXAC.067</strain>
    </source>
</reference>
<proteinExistence type="inferred from homology"/>
<comment type="subunit">
    <text evidence="4">Part of the 50S ribosomal subunit. Contacts protein L20.</text>
</comment>
<comment type="caution">
    <text evidence="6">The sequence shown here is derived from an EMBL/GenBank/DDBJ whole genome shotgun (WGS) entry which is preliminary data.</text>
</comment>
<dbReference type="GO" id="GO:0005840">
    <property type="term" value="C:ribosome"/>
    <property type="evidence" value="ECO:0007669"/>
    <property type="project" value="UniProtKB-KW"/>
</dbReference>
<evidence type="ECO:0000256" key="5">
    <source>
        <dbReference type="RuleBase" id="RU000562"/>
    </source>
</evidence>
<comment type="similarity">
    <text evidence="1 4 5">Belongs to the bacterial ribosomal protein bL21 family.</text>
</comment>
<keyword evidence="4 5" id="KW-0699">rRNA-binding</keyword>
<dbReference type="GO" id="GO:0006412">
    <property type="term" value="P:translation"/>
    <property type="evidence" value="ECO:0007669"/>
    <property type="project" value="UniProtKB-UniRule"/>
</dbReference>
<evidence type="ECO:0000256" key="3">
    <source>
        <dbReference type="ARBA" id="ARBA00023274"/>
    </source>
</evidence>
<evidence type="ECO:0000256" key="4">
    <source>
        <dbReference type="HAMAP-Rule" id="MF_01363"/>
    </source>
</evidence>
<dbReference type="InterPro" id="IPR028909">
    <property type="entry name" value="bL21-like"/>
</dbReference>
<evidence type="ECO:0000256" key="1">
    <source>
        <dbReference type="ARBA" id="ARBA00008563"/>
    </source>
</evidence>
<dbReference type="NCBIfam" id="TIGR00061">
    <property type="entry name" value="L21"/>
    <property type="match status" value="1"/>
</dbReference>
<keyword evidence="4 5" id="KW-0694">RNA-binding</keyword>
<dbReference type="GO" id="GO:0003735">
    <property type="term" value="F:structural constituent of ribosome"/>
    <property type="evidence" value="ECO:0007669"/>
    <property type="project" value="InterPro"/>
</dbReference>
<dbReference type="SUPFAM" id="SSF141091">
    <property type="entry name" value="L21p-like"/>
    <property type="match status" value="1"/>
</dbReference>
<dbReference type="HAMAP" id="MF_01363">
    <property type="entry name" value="Ribosomal_bL21"/>
    <property type="match status" value="1"/>
</dbReference>
<evidence type="ECO:0000256" key="2">
    <source>
        <dbReference type="ARBA" id="ARBA00022980"/>
    </source>
</evidence>
<dbReference type="InterPro" id="IPR001787">
    <property type="entry name" value="Ribosomal_bL21"/>
</dbReference>
<name>A0A9D7XJY7_9BACT</name>
<organism evidence="6 7">
    <name type="scientific">Candidatus Geothrix skivensis</name>
    <dbReference type="NCBI Taxonomy" id="2954439"/>
    <lineage>
        <taxon>Bacteria</taxon>
        <taxon>Pseudomonadati</taxon>
        <taxon>Acidobacteriota</taxon>
        <taxon>Holophagae</taxon>
        <taxon>Holophagales</taxon>
        <taxon>Holophagaceae</taxon>
        <taxon>Geothrix</taxon>
    </lineage>
</organism>
<dbReference type="PANTHER" id="PTHR21349">
    <property type="entry name" value="50S RIBOSOMAL PROTEIN L21"/>
    <property type="match status" value="1"/>
</dbReference>
<sequence length="103" mass="11439">MFAIIKTGGNNARVAEGDVLRVETLDKAPKQAVTFDQVLLIDTDGDLKIGKPTLSGATVEAEVITHDRAKKVIIFKKKKTTTYQRTQGHRQNYTEVRIKSIKA</sequence>